<evidence type="ECO:0000313" key="3">
    <source>
        <dbReference type="Proteomes" id="UP000054272"/>
    </source>
</evidence>
<accession>A0ABR5C1U6</accession>
<evidence type="ECO:0000256" key="1">
    <source>
        <dbReference type="SAM" id="MobiDB-lite"/>
    </source>
</evidence>
<sequence>MPQSPNSQGLGITVANCAHPPSPLRISTTSSETRVQAAQGSVYGQRSPTSAKGTRMGTRLRIKTNDFVLQPTHSYAHSYSPTKPVANSSPMSTSPTQLTATATSPPDSPSLDYRPAATAGGSGRDTITSLRTSKPLGPRSSPRVGTSLSGRGDLDHLDRPDCPDRPESAGESGQKDGLRVEVEMYTDEGGEHEEKHE</sequence>
<feature type="compositionally biased region" description="Polar residues" evidence="1">
    <location>
        <begin position="25"/>
        <end position="52"/>
    </location>
</feature>
<feature type="region of interest" description="Disordered" evidence="1">
    <location>
        <begin position="75"/>
        <end position="197"/>
    </location>
</feature>
<protein>
    <submittedName>
        <fullName evidence="2">Uncharacterized protein</fullName>
    </submittedName>
</protein>
<feature type="compositionally biased region" description="Basic and acidic residues" evidence="1">
    <location>
        <begin position="152"/>
        <end position="182"/>
    </location>
</feature>
<name>A0ABR5C1U6_9TREE</name>
<dbReference type="EMBL" id="KN848591">
    <property type="protein sequence ID" value="KIR81641.1"/>
    <property type="molecule type" value="Genomic_DNA"/>
</dbReference>
<proteinExistence type="predicted"/>
<gene>
    <name evidence="2" type="ORF">I306_01267</name>
</gene>
<reference evidence="2 3" key="1">
    <citation type="submission" date="2015-01" db="EMBL/GenBank/DDBJ databases">
        <title>The Genome Sequence of Cryptococcus gattii EJB2.</title>
        <authorList>
            <consortium name="The Broad Institute Genomics Platform"/>
            <person name="Cuomo C."/>
            <person name="Litvintseva A."/>
            <person name="Chen Y."/>
            <person name="Heitman J."/>
            <person name="Sun S."/>
            <person name="Springer D."/>
            <person name="Dromer F."/>
            <person name="Young S."/>
            <person name="Zeng Q."/>
            <person name="Gargeya S."/>
            <person name="Abouelleil A."/>
            <person name="Alvarado L."/>
            <person name="Chapman S.B."/>
            <person name="Gainer-Dewar J."/>
            <person name="Goldberg J."/>
            <person name="Griggs A."/>
            <person name="Gujja S."/>
            <person name="Hansen M."/>
            <person name="Howarth C."/>
            <person name="Imamovic A."/>
            <person name="Larimer J."/>
            <person name="Murphy C."/>
            <person name="Naylor J."/>
            <person name="Pearson M."/>
            <person name="Priest M."/>
            <person name="Roberts A."/>
            <person name="Saif S."/>
            <person name="Shea T."/>
            <person name="Sykes S."/>
            <person name="Wortman J."/>
            <person name="Nusbaum C."/>
            <person name="Birren B."/>
        </authorList>
    </citation>
    <scope>NUCLEOTIDE SEQUENCE [LARGE SCALE GENOMIC DNA]</scope>
    <source>
        <strain evidence="2 3">EJB2</strain>
    </source>
</reference>
<keyword evidence="3" id="KW-1185">Reference proteome</keyword>
<feature type="non-terminal residue" evidence="2">
    <location>
        <position position="197"/>
    </location>
</feature>
<feature type="compositionally biased region" description="Polar residues" evidence="1">
    <location>
        <begin position="1"/>
        <end position="10"/>
    </location>
</feature>
<organism evidence="2 3">
    <name type="scientific">Cryptococcus gattii EJB2</name>
    <dbReference type="NCBI Taxonomy" id="1296103"/>
    <lineage>
        <taxon>Eukaryota</taxon>
        <taxon>Fungi</taxon>
        <taxon>Dikarya</taxon>
        <taxon>Basidiomycota</taxon>
        <taxon>Agaricomycotina</taxon>
        <taxon>Tremellomycetes</taxon>
        <taxon>Tremellales</taxon>
        <taxon>Cryptococcaceae</taxon>
        <taxon>Cryptococcus</taxon>
        <taxon>Cryptococcus gattii species complex</taxon>
    </lineage>
</organism>
<evidence type="ECO:0000313" key="2">
    <source>
        <dbReference type="EMBL" id="KIR81641.1"/>
    </source>
</evidence>
<feature type="compositionally biased region" description="Polar residues" evidence="1">
    <location>
        <begin position="75"/>
        <end position="105"/>
    </location>
</feature>
<dbReference type="Proteomes" id="UP000054272">
    <property type="component" value="Unassembled WGS sequence"/>
</dbReference>
<feature type="region of interest" description="Disordered" evidence="1">
    <location>
        <begin position="1"/>
        <end position="59"/>
    </location>
</feature>